<evidence type="ECO:0000256" key="2">
    <source>
        <dbReference type="ARBA" id="ARBA00022518"/>
    </source>
</evidence>
<protein>
    <submittedName>
        <fullName evidence="4">E4</fullName>
    </submittedName>
</protein>
<dbReference type="Pfam" id="PF02711">
    <property type="entry name" value="Pap_E4"/>
    <property type="match status" value="1"/>
</dbReference>
<organism evidence="4 5">
    <name type="scientific">Colobus guereza papillomavirus 1</name>
    <dbReference type="NCBI Taxonomy" id="2759889"/>
    <lineage>
        <taxon>Viruses</taxon>
        <taxon>Monodnaviria</taxon>
        <taxon>Shotokuvirae</taxon>
        <taxon>Cossaviricota</taxon>
        <taxon>Papovaviricetes</taxon>
        <taxon>Zurhausenvirales</taxon>
        <taxon>Papillomaviridae</taxon>
        <taxon>Firstpapillomavirinae</taxon>
        <taxon>Alphapapillomavirus</taxon>
        <taxon>Alphapapillomavirus 14</taxon>
    </lineage>
</organism>
<dbReference type="Proteomes" id="UP000171007">
    <property type="component" value="Segment"/>
</dbReference>
<dbReference type="EMBL" id="GU014532">
    <property type="protein sequence ID" value="ADW41704.1"/>
    <property type="molecule type" value="Genomic_DNA"/>
</dbReference>
<accession>F8QPQ4</accession>
<evidence type="ECO:0000256" key="1">
    <source>
        <dbReference type="ARBA" id="ARBA00009551"/>
    </source>
</evidence>
<keyword evidence="2" id="KW-0244">Early protein</keyword>
<reference evidence="4 5" key="1">
    <citation type="journal article" date="2011" name="Vet. Pathol.">
        <title>Novel betapapillomavirus associated with hand and foot papillomas in a cynomolgus macaque.</title>
        <authorList>
            <person name="Wood C.E."/>
            <person name="Tannehill-Gregg S.H."/>
            <person name="Chen Z."/>
            <person name="Doorslaer K."/>
            <person name="Nelson D.R."/>
            <person name="Cline J.M."/>
            <person name="Burk R.D."/>
        </authorList>
    </citation>
    <scope>NUCLEOTIDE SEQUENCE [LARGE SCALE GENOMIC DNA]</scope>
    <source>
        <strain evidence="4">CgPV1</strain>
    </source>
</reference>
<feature type="compositionally biased region" description="Polar residues" evidence="3">
    <location>
        <begin position="55"/>
        <end position="71"/>
    </location>
</feature>
<gene>
    <name evidence="4" type="primary">E4</name>
</gene>
<name>F8QPQ4_9PAPI</name>
<dbReference type="InterPro" id="IPR003861">
    <property type="entry name" value="Papilloma_E4"/>
</dbReference>
<evidence type="ECO:0000256" key="3">
    <source>
        <dbReference type="SAM" id="MobiDB-lite"/>
    </source>
</evidence>
<sequence length="108" mass="11702">MNANLYLAPRTPNKYPLLDLLRPDYTAENPFCTPQRPPPEHNGWAPPRRRLGRQRNASGSESDLSSLQTLRSGCGRNSGEWTVVSGPSSVTLTAATSTGTAVTVTLHL</sequence>
<evidence type="ECO:0000313" key="4">
    <source>
        <dbReference type="EMBL" id="ADW41704.1"/>
    </source>
</evidence>
<comment type="similarity">
    <text evidence="1">Belongs to the papillomaviridae E4 protein family.</text>
</comment>
<feature type="region of interest" description="Disordered" evidence="3">
    <location>
        <begin position="28"/>
        <end position="80"/>
    </location>
</feature>
<evidence type="ECO:0000313" key="5">
    <source>
        <dbReference type="Proteomes" id="UP000171007"/>
    </source>
</evidence>
<proteinExistence type="inferred from homology"/>